<dbReference type="EMBL" id="FZOW01000003">
    <property type="protein sequence ID" value="SNS58990.1"/>
    <property type="molecule type" value="Genomic_DNA"/>
</dbReference>
<keyword evidence="2" id="KW-1185">Reference proteome</keyword>
<proteinExistence type="predicted"/>
<organism evidence="1 2">
    <name type="scientific">Rhodococcoides kyotonense</name>
    <dbReference type="NCBI Taxonomy" id="398843"/>
    <lineage>
        <taxon>Bacteria</taxon>
        <taxon>Bacillati</taxon>
        <taxon>Actinomycetota</taxon>
        <taxon>Actinomycetes</taxon>
        <taxon>Mycobacteriales</taxon>
        <taxon>Nocardiaceae</taxon>
        <taxon>Rhodococcoides</taxon>
    </lineage>
</organism>
<gene>
    <name evidence="1" type="ORF">SAMN05421642_103405</name>
</gene>
<reference evidence="2" key="1">
    <citation type="submission" date="2017-06" db="EMBL/GenBank/DDBJ databases">
        <authorList>
            <person name="Varghese N."/>
            <person name="Submissions S."/>
        </authorList>
    </citation>
    <scope>NUCLEOTIDE SEQUENCE [LARGE SCALE GENOMIC DNA]</scope>
    <source>
        <strain evidence="2">JCM 23211</strain>
    </source>
</reference>
<sequence length="115" mass="13270">MTKRTGVRARIGWRLRCWADRVDREHATFLTGWTFTFEPDVGVVFRDDGRGCPVSYFGPEYDRAHDDAGPVAPERVHTAKAWVPTQLHATQLSLTQRDARARWWHLLGHKGGENW</sequence>
<dbReference type="AlphaFoldDB" id="A0A239FQ95"/>
<dbReference type="Proteomes" id="UP000198327">
    <property type="component" value="Unassembled WGS sequence"/>
</dbReference>
<evidence type="ECO:0000313" key="1">
    <source>
        <dbReference type="EMBL" id="SNS58990.1"/>
    </source>
</evidence>
<dbReference type="OrthoDB" id="9914225at2"/>
<accession>A0A239FQ95</accession>
<dbReference type="RefSeq" id="WP_089244603.1">
    <property type="nucleotide sequence ID" value="NZ_FZOW01000003.1"/>
</dbReference>
<name>A0A239FQ95_9NOCA</name>
<evidence type="ECO:0000313" key="2">
    <source>
        <dbReference type="Proteomes" id="UP000198327"/>
    </source>
</evidence>
<protein>
    <submittedName>
        <fullName evidence="1">Uncharacterized protein</fullName>
    </submittedName>
</protein>